<dbReference type="EMBL" id="AVFE01000022">
    <property type="protein sequence ID" value="ETD04620.1"/>
    <property type="molecule type" value="Genomic_DNA"/>
</dbReference>
<dbReference type="InterPro" id="IPR010057">
    <property type="entry name" value="Transcription_activator_Rgg_C"/>
</dbReference>
<dbReference type="InterPro" id="IPR010982">
    <property type="entry name" value="Lambda_DNA-bd_dom_sf"/>
</dbReference>
<dbReference type="CDD" id="cd00093">
    <property type="entry name" value="HTH_XRE"/>
    <property type="match status" value="1"/>
</dbReference>
<gene>
    <name evidence="2" type="ORF">N568_0106925</name>
</gene>
<dbReference type="SUPFAM" id="SSF47413">
    <property type="entry name" value="lambda repressor-like DNA-binding domains"/>
    <property type="match status" value="1"/>
</dbReference>
<proteinExistence type="predicted"/>
<protein>
    <recommendedName>
        <fullName evidence="1">HTH cro/C1-type domain-containing protein</fullName>
    </recommendedName>
</protein>
<evidence type="ECO:0000259" key="1">
    <source>
        <dbReference type="PROSITE" id="PS50943"/>
    </source>
</evidence>
<evidence type="ECO:0000313" key="3">
    <source>
        <dbReference type="Proteomes" id="UP000018692"/>
    </source>
</evidence>
<dbReference type="Proteomes" id="UP000018692">
    <property type="component" value="Unassembled WGS sequence"/>
</dbReference>
<dbReference type="NCBIfam" id="TIGR01716">
    <property type="entry name" value="RGG_Cterm"/>
    <property type="match status" value="1"/>
</dbReference>
<dbReference type="SMART" id="SM00530">
    <property type="entry name" value="HTH_XRE"/>
    <property type="match status" value="1"/>
</dbReference>
<dbReference type="PANTHER" id="PTHR37038">
    <property type="entry name" value="TRANSCRIPTIONAL REGULATOR-RELATED"/>
    <property type="match status" value="1"/>
</dbReference>
<comment type="caution">
    <text evidence="2">The sequence shown here is derived from an EMBL/GenBank/DDBJ whole genome shotgun (WGS) entry which is preliminary data.</text>
</comment>
<dbReference type="Pfam" id="PF01381">
    <property type="entry name" value="HTH_3"/>
    <property type="match status" value="1"/>
</dbReference>
<dbReference type="GO" id="GO:0003677">
    <property type="term" value="F:DNA binding"/>
    <property type="evidence" value="ECO:0007669"/>
    <property type="project" value="InterPro"/>
</dbReference>
<dbReference type="Pfam" id="PF21259">
    <property type="entry name" value="Rgg_C"/>
    <property type="match status" value="1"/>
</dbReference>
<dbReference type="Gene3D" id="1.10.260.40">
    <property type="entry name" value="lambda repressor-like DNA-binding domains"/>
    <property type="match status" value="1"/>
</dbReference>
<evidence type="ECO:0000313" key="2">
    <source>
        <dbReference type="EMBL" id="ETD04620.1"/>
    </source>
</evidence>
<sequence length="278" mass="32567">MVYKKYGITFQNMRKQNRFTLSEFAEVGIPTSTLSDFERGRTMISLEKIDMALQLMGYSLSDFDSYLNFYSPTDPIHLLKEVEHAVLSKDDKKLHSLQKTCTETKQKYICLMIKFLLKEGSLEEKNELINYLYDTNVYGIKELSIFYTIMYQLIPQDILNIIKRLKEYGKGMSNSETYHRHISFVMLEAILVLSNYGLKDEADYFIKRVEELKLAQTMLLRNLFEATKGLWIYHFKSKEEGIKQVTKVLEILQLGADPVVARYHQEKFVAIIKIDLDD</sequence>
<dbReference type="PATRIC" id="fig|1380772.3.peg.1343"/>
<organism evidence="2 3">
    <name type="scientific">Lactococcus garvieae TRF1</name>
    <dbReference type="NCBI Taxonomy" id="1380772"/>
    <lineage>
        <taxon>Bacteria</taxon>
        <taxon>Bacillati</taxon>
        <taxon>Bacillota</taxon>
        <taxon>Bacilli</taxon>
        <taxon>Lactobacillales</taxon>
        <taxon>Streptococcaceae</taxon>
        <taxon>Lactococcus</taxon>
    </lineage>
</organism>
<reference evidence="2 3" key="1">
    <citation type="submission" date="2013-07" db="EMBL/GenBank/DDBJ databases">
        <title>Isolation of Lactococcus garvieae strain TRF1 from the fecal material of a timber rattlesnake.</title>
        <authorList>
            <person name="McLaughlin R.W."/>
            <person name="Cochran P.A."/>
            <person name="Dowd S.E."/>
        </authorList>
    </citation>
    <scope>NUCLEOTIDE SEQUENCE [LARGE SCALE GENOMIC DNA]</scope>
    <source>
        <strain evidence="2 3">TRF1</strain>
    </source>
</reference>
<accession>V8APR5</accession>
<feature type="domain" description="HTH cro/C1-type" evidence="1">
    <location>
        <begin position="10"/>
        <end position="63"/>
    </location>
</feature>
<dbReference type="AlphaFoldDB" id="V8APR5"/>
<dbReference type="PROSITE" id="PS50943">
    <property type="entry name" value="HTH_CROC1"/>
    <property type="match status" value="1"/>
</dbReference>
<name>V8APR5_9LACT</name>
<dbReference type="InterPro" id="IPR053163">
    <property type="entry name" value="HTH-type_regulator_Rgg"/>
</dbReference>
<dbReference type="InterPro" id="IPR001387">
    <property type="entry name" value="Cro/C1-type_HTH"/>
</dbReference>